<dbReference type="InterPro" id="IPR015919">
    <property type="entry name" value="Cadherin-like_sf"/>
</dbReference>
<comment type="subcellular location">
    <subcellularLocation>
        <location evidence="1">Membrane</location>
    </subcellularLocation>
</comment>
<evidence type="ECO:0000256" key="4">
    <source>
        <dbReference type="ARBA" id="ARBA00023136"/>
    </source>
</evidence>
<dbReference type="InterPro" id="IPR020894">
    <property type="entry name" value="Cadherin_CS"/>
</dbReference>
<dbReference type="GO" id="GO:0005886">
    <property type="term" value="C:plasma membrane"/>
    <property type="evidence" value="ECO:0007669"/>
    <property type="project" value="InterPro"/>
</dbReference>
<dbReference type="GO" id="GO:0007156">
    <property type="term" value="P:homophilic cell adhesion via plasma membrane adhesion molecules"/>
    <property type="evidence" value="ECO:0007669"/>
    <property type="project" value="InterPro"/>
</dbReference>
<reference evidence="8" key="1">
    <citation type="submission" date="2016-11" db="UniProtKB">
        <authorList>
            <consortium name="WormBaseParasite"/>
        </authorList>
    </citation>
    <scope>IDENTIFICATION</scope>
</reference>
<dbReference type="Gene3D" id="2.60.40.60">
    <property type="entry name" value="Cadherins"/>
    <property type="match status" value="2"/>
</dbReference>
<evidence type="ECO:0000256" key="3">
    <source>
        <dbReference type="ARBA" id="ARBA00022837"/>
    </source>
</evidence>
<accession>A0A1I7TVF4</accession>
<name>A0A1I7TVF4_9PELO</name>
<protein>
    <submittedName>
        <fullName evidence="8">Cadherin domain-containing protein</fullName>
    </submittedName>
</protein>
<keyword evidence="7" id="KW-1185">Reference proteome</keyword>
<keyword evidence="3 5" id="KW-0106">Calcium</keyword>
<evidence type="ECO:0000313" key="8">
    <source>
        <dbReference type="WBParaSite" id="Csp11.Scaffold629.g12184.t1"/>
    </source>
</evidence>
<evidence type="ECO:0000256" key="1">
    <source>
        <dbReference type="ARBA" id="ARBA00004370"/>
    </source>
</evidence>
<dbReference type="SUPFAM" id="SSF49313">
    <property type="entry name" value="Cadherin-like"/>
    <property type="match status" value="1"/>
</dbReference>
<feature type="domain" description="Cadherin" evidence="6">
    <location>
        <begin position="2"/>
        <end position="36"/>
    </location>
</feature>
<proteinExistence type="predicted"/>
<evidence type="ECO:0000256" key="2">
    <source>
        <dbReference type="ARBA" id="ARBA00022737"/>
    </source>
</evidence>
<dbReference type="PROSITE" id="PS50268">
    <property type="entry name" value="CADHERIN_2"/>
    <property type="match status" value="1"/>
</dbReference>
<dbReference type="PROSITE" id="PS00232">
    <property type="entry name" value="CADHERIN_1"/>
    <property type="match status" value="1"/>
</dbReference>
<dbReference type="AlphaFoldDB" id="A0A1I7TVF4"/>
<dbReference type="WBParaSite" id="Csp11.Scaffold629.g12184.t1">
    <property type="protein sequence ID" value="Csp11.Scaffold629.g12184.t1"/>
    <property type="gene ID" value="Csp11.Scaffold629.g12184"/>
</dbReference>
<keyword evidence="4" id="KW-0472">Membrane</keyword>
<evidence type="ECO:0000256" key="5">
    <source>
        <dbReference type="PROSITE-ProRule" id="PRU00043"/>
    </source>
</evidence>
<keyword evidence="2" id="KW-0677">Repeat</keyword>
<dbReference type="STRING" id="1561998.A0A1I7TVF4"/>
<sequence length="94" mass="10898">MYSLQVETRSRNPDQHLYWTLVQVTVMDVNDNAPVFTDPQPIRLRLSIDDIEQLTANMIIGKIGVEDADSDDNGRLELRIMPPHNKLVSFFWEN</sequence>
<dbReference type="eggNOG" id="KOG3594">
    <property type="taxonomic scope" value="Eukaryota"/>
</dbReference>
<dbReference type="Proteomes" id="UP000095282">
    <property type="component" value="Unplaced"/>
</dbReference>
<organism evidence="7 8">
    <name type="scientific">Caenorhabditis tropicalis</name>
    <dbReference type="NCBI Taxonomy" id="1561998"/>
    <lineage>
        <taxon>Eukaryota</taxon>
        <taxon>Metazoa</taxon>
        <taxon>Ecdysozoa</taxon>
        <taxon>Nematoda</taxon>
        <taxon>Chromadorea</taxon>
        <taxon>Rhabditida</taxon>
        <taxon>Rhabditina</taxon>
        <taxon>Rhabditomorpha</taxon>
        <taxon>Rhabditoidea</taxon>
        <taxon>Rhabditidae</taxon>
        <taxon>Peloderinae</taxon>
        <taxon>Caenorhabditis</taxon>
    </lineage>
</organism>
<evidence type="ECO:0000313" key="7">
    <source>
        <dbReference type="Proteomes" id="UP000095282"/>
    </source>
</evidence>
<dbReference type="InterPro" id="IPR002126">
    <property type="entry name" value="Cadherin-like_dom"/>
</dbReference>
<evidence type="ECO:0000259" key="6">
    <source>
        <dbReference type="PROSITE" id="PS50268"/>
    </source>
</evidence>
<dbReference type="GO" id="GO:0005509">
    <property type="term" value="F:calcium ion binding"/>
    <property type="evidence" value="ECO:0007669"/>
    <property type="project" value="UniProtKB-UniRule"/>
</dbReference>